<feature type="chain" id="PRO_5036489236" description="Bifunctional inhibitor/plant lipid transfer protein/seed storage helical domain-containing protein" evidence="4">
    <location>
        <begin position="26"/>
        <end position="115"/>
    </location>
</feature>
<dbReference type="CDD" id="cd01960">
    <property type="entry name" value="nsLTP1"/>
    <property type="match status" value="1"/>
</dbReference>
<dbReference type="GO" id="GO:0006869">
    <property type="term" value="P:lipid transport"/>
    <property type="evidence" value="ECO:0007669"/>
    <property type="project" value="InterPro"/>
</dbReference>
<evidence type="ECO:0000313" key="6">
    <source>
        <dbReference type="EMBL" id="KAG6416513.1"/>
    </source>
</evidence>
<dbReference type="Proteomes" id="UP000298416">
    <property type="component" value="Unassembled WGS sequence"/>
</dbReference>
<reference evidence="6" key="2">
    <citation type="submission" date="2020-08" db="EMBL/GenBank/DDBJ databases">
        <title>Plant Genome Project.</title>
        <authorList>
            <person name="Zhang R.-G."/>
        </authorList>
    </citation>
    <scope>NUCLEOTIDE SEQUENCE</scope>
    <source>
        <strain evidence="6">Huo1</strain>
        <tissue evidence="6">Leaf</tissue>
    </source>
</reference>
<feature type="domain" description="Bifunctional inhibitor/plant lipid transfer protein/seed storage helical" evidence="5">
    <location>
        <begin position="15"/>
        <end position="104"/>
    </location>
</feature>
<dbReference type="GO" id="GO:0008289">
    <property type="term" value="F:lipid binding"/>
    <property type="evidence" value="ECO:0007669"/>
    <property type="project" value="UniProtKB-KW"/>
</dbReference>
<feature type="signal peptide" evidence="4">
    <location>
        <begin position="1"/>
        <end position="25"/>
    </location>
</feature>
<dbReference type="Pfam" id="PF14368">
    <property type="entry name" value="LTP_2"/>
    <property type="match status" value="1"/>
</dbReference>
<organism evidence="6">
    <name type="scientific">Salvia splendens</name>
    <name type="common">Scarlet sage</name>
    <dbReference type="NCBI Taxonomy" id="180675"/>
    <lineage>
        <taxon>Eukaryota</taxon>
        <taxon>Viridiplantae</taxon>
        <taxon>Streptophyta</taxon>
        <taxon>Embryophyta</taxon>
        <taxon>Tracheophyta</taxon>
        <taxon>Spermatophyta</taxon>
        <taxon>Magnoliopsida</taxon>
        <taxon>eudicotyledons</taxon>
        <taxon>Gunneridae</taxon>
        <taxon>Pentapetalae</taxon>
        <taxon>asterids</taxon>
        <taxon>lamiids</taxon>
        <taxon>Lamiales</taxon>
        <taxon>Lamiaceae</taxon>
        <taxon>Nepetoideae</taxon>
        <taxon>Mentheae</taxon>
        <taxon>Salviinae</taxon>
        <taxon>Salvia</taxon>
        <taxon>Salvia subgen. Calosphace</taxon>
        <taxon>core Calosphace</taxon>
    </lineage>
</organism>
<evidence type="ECO:0000256" key="2">
    <source>
        <dbReference type="ARBA" id="ARBA00022448"/>
    </source>
</evidence>
<evidence type="ECO:0000313" key="7">
    <source>
        <dbReference type="Proteomes" id="UP000298416"/>
    </source>
</evidence>
<keyword evidence="2" id="KW-0813">Transport</keyword>
<dbReference type="EMBL" id="PNBA02000008">
    <property type="protein sequence ID" value="KAG6416513.1"/>
    <property type="molecule type" value="Genomic_DNA"/>
</dbReference>
<keyword evidence="3" id="KW-0446">Lipid-binding</keyword>
<keyword evidence="4" id="KW-0732">Signal</keyword>
<sequence>MVRQSSTLWILGLLVVASAASHANAVSCPQAITMLLPCQDYLVNPSAKLTVPCCQAASKLNSLVHGKADLKDMCTCLKQAAAALHVIGDRAKSLPDQCHIQVPVPLDPNTDCSRL</sequence>
<gene>
    <name evidence="6" type="ORF">SASPL_123944</name>
</gene>
<evidence type="ECO:0000256" key="1">
    <source>
        <dbReference type="ARBA" id="ARBA00009748"/>
    </source>
</evidence>
<evidence type="ECO:0000256" key="3">
    <source>
        <dbReference type="ARBA" id="ARBA00023121"/>
    </source>
</evidence>
<dbReference type="PRINTS" id="PR00382">
    <property type="entry name" value="LIPIDTRNSFER"/>
</dbReference>
<dbReference type="PROSITE" id="PS00597">
    <property type="entry name" value="PLANT_LTP"/>
    <property type="match status" value="1"/>
</dbReference>
<reference evidence="6" key="1">
    <citation type="submission" date="2018-01" db="EMBL/GenBank/DDBJ databases">
        <authorList>
            <person name="Mao J.F."/>
        </authorList>
    </citation>
    <scope>NUCLEOTIDE SEQUENCE</scope>
    <source>
        <strain evidence="6">Huo1</strain>
        <tissue evidence="6">Leaf</tissue>
    </source>
</reference>
<comment type="similarity">
    <text evidence="1">Belongs to the plant LTP family.</text>
</comment>
<name>A0A8X8XML0_SALSN</name>
<dbReference type="Gene3D" id="1.10.110.10">
    <property type="entry name" value="Plant lipid-transfer and hydrophobic proteins"/>
    <property type="match status" value="1"/>
</dbReference>
<dbReference type="InterPro" id="IPR016140">
    <property type="entry name" value="Bifunc_inhib/LTP/seed_store"/>
</dbReference>
<dbReference type="OrthoDB" id="1876592at2759"/>
<keyword evidence="7" id="KW-1185">Reference proteome</keyword>
<dbReference type="PANTHER" id="PTHR33076">
    <property type="entry name" value="NON-SPECIFIC LIPID-TRANSFER PROTEIN 2-RELATED"/>
    <property type="match status" value="1"/>
</dbReference>
<comment type="caution">
    <text evidence="6">The sequence shown here is derived from an EMBL/GenBank/DDBJ whole genome shotgun (WGS) entry which is preliminary data.</text>
</comment>
<dbReference type="InterPro" id="IPR000528">
    <property type="entry name" value="Plant_nsLTP"/>
</dbReference>
<accession>A0A8X8XML0</accession>
<protein>
    <recommendedName>
        <fullName evidence="5">Bifunctional inhibitor/plant lipid transfer protein/seed storage helical domain-containing protein</fullName>
    </recommendedName>
</protein>
<evidence type="ECO:0000259" key="5">
    <source>
        <dbReference type="Pfam" id="PF14368"/>
    </source>
</evidence>
<dbReference type="SUPFAM" id="SSF47699">
    <property type="entry name" value="Bifunctional inhibitor/lipid-transfer protein/seed storage 2S albumin"/>
    <property type="match status" value="1"/>
</dbReference>
<proteinExistence type="inferred from homology"/>
<evidence type="ECO:0000256" key="4">
    <source>
        <dbReference type="SAM" id="SignalP"/>
    </source>
</evidence>
<dbReference type="InterPro" id="IPR036312">
    <property type="entry name" value="Bifun_inhib/LTP/seed_sf"/>
</dbReference>
<dbReference type="AlphaFoldDB" id="A0A8X8XML0"/>